<keyword evidence="1" id="KW-0460">Magnesium</keyword>
<evidence type="ECO:0000313" key="3">
    <source>
        <dbReference type="Proteomes" id="UP000240859"/>
    </source>
</evidence>
<comment type="caution">
    <text evidence="2">The sequence shown here is derived from an EMBL/GenBank/DDBJ whole genome shotgun (WGS) entry which is preliminary data.</text>
</comment>
<organism evidence="2 3">
    <name type="scientific">Staphylococcus succinus</name>
    <dbReference type="NCBI Taxonomy" id="61015"/>
    <lineage>
        <taxon>Bacteria</taxon>
        <taxon>Bacillati</taxon>
        <taxon>Bacillota</taxon>
        <taxon>Bacilli</taxon>
        <taxon>Bacillales</taxon>
        <taxon>Staphylococcaceae</taxon>
        <taxon>Staphylococcus</taxon>
    </lineage>
</organism>
<dbReference type="PANTHER" id="PTHR35201">
    <property type="entry name" value="TERPENE SYNTHASE"/>
    <property type="match status" value="1"/>
</dbReference>
<dbReference type="EMBL" id="PZFR01000147">
    <property type="protein sequence ID" value="PTI65863.1"/>
    <property type="molecule type" value="Genomic_DNA"/>
</dbReference>
<proteinExistence type="inferred from homology"/>
<comment type="similarity">
    <text evidence="1">Belongs to the terpene synthase family.</text>
</comment>
<dbReference type="InterPro" id="IPR008949">
    <property type="entry name" value="Isoprenoid_synthase_dom_sf"/>
</dbReference>
<accession>A0ABX5IK14</accession>
<reference evidence="2 3" key="1">
    <citation type="journal article" date="2016" name="Front. Microbiol.">
        <title>Comprehensive Phylogenetic Analysis of Bovine Non-aureus Staphylococci Species Based on Whole-Genome Sequencing.</title>
        <authorList>
            <person name="Naushad S."/>
            <person name="Barkema H.W."/>
            <person name="Luby C."/>
            <person name="Condas L.A."/>
            <person name="Nobrega D.B."/>
            <person name="Carson D.A."/>
            <person name="De Buck J."/>
        </authorList>
    </citation>
    <scope>NUCLEOTIDE SEQUENCE [LARGE SCALE GENOMIC DNA]</scope>
    <source>
        <strain evidence="2 3">SNUC 1084</strain>
    </source>
</reference>
<dbReference type="Gene3D" id="1.10.600.10">
    <property type="entry name" value="Farnesyl Diphosphate Synthase"/>
    <property type="match status" value="1"/>
</dbReference>
<dbReference type="SUPFAM" id="SSF48576">
    <property type="entry name" value="Terpenoid synthases"/>
    <property type="match status" value="1"/>
</dbReference>
<protein>
    <recommendedName>
        <fullName evidence="1">Terpene synthase</fullName>
        <ecNumber evidence="1">4.2.3.-</ecNumber>
    </recommendedName>
</protein>
<dbReference type="PANTHER" id="PTHR35201:SF4">
    <property type="entry name" value="BETA-PINACENE SYNTHASE-RELATED"/>
    <property type="match status" value="1"/>
</dbReference>
<evidence type="ECO:0000256" key="1">
    <source>
        <dbReference type="RuleBase" id="RU366034"/>
    </source>
</evidence>
<keyword evidence="3" id="KW-1185">Reference proteome</keyword>
<dbReference type="SFLD" id="SFLDG01020">
    <property type="entry name" value="Terpene_Cyclase_Like_2"/>
    <property type="match status" value="1"/>
</dbReference>
<gene>
    <name evidence="2" type="ORF">BU057_12875</name>
</gene>
<dbReference type="SFLD" id="SFLDS00005">
    <property type="entry name" value="Isoprenoid_Synthase_Type_I"/>
    <property type="match status" value="1"/>
</dbReference>
<name>A0ABX5IK14_9STAP</name>
<dbReference type="InterPro" id="IPR034686">
    <property type="entry name" value="Terpene_cyclase-like_2"/>
</dbReference>
<evidence type="ECO:0000313" key="2">
    <source>
        <dbReference type="EMBL" id="PTI65863.1"/>
    </source>
</evidence>
<comment type="cofactor">
    <cofactor evidence="1">
        <name>Mg(2+)</name>
        <dbReference type="ChEBI" id="CHEBI:18420"/>
    </cofactor>
</comment>
<keyword evidence="1" id="KW-0479">Metal-binding</keyword>
<dbReference type="EC" id="4.2.3.-" evidence="1"/>
<keyword evidence="1" id="KW-0456">Lyase</keyword>
<dbReference type="Proteomes" id="UP000240859">
    <property type="component" value="Unassembled WGS sequence"/>
</dbReference>
<dbReference type="Pfam" id="PF19086">
    <property type="entry name" value="Terpene_syn_C_2"/>
    <property type="match status" value="1"/>
</dbReference>
<sequence length="350" mass="41780">MILNYSKTQNIFRISYYKNKVRFKVLKNFNVVYINSNKYIWRNKILNINGILELENNFSGDISPYAEEIQKVTIEWAKEFNILQKDNSKKYEKQNIGYLASRVQPYDSFQDVRITSDFLLLTCMLDDYSDKVKNPKEFKEYSHKLINVLRNIDNYEEDPFINGWRNWWERARKGTPIEWQNRIIHSIDKCFESIIWEIENEFENYVPNIENYIEKRQHSGSVYICFDLVERGDATFVTANVRNKNFEELITSANKIANWTNDILSLKKEIDNGEIHNLVISVQKENDCTIEEALLNVKELTIEEIKKYSLLKNKLYENNNPFNSNIIKYISRVENAVRANYEWSLTTKRF</sequence>